<reference evidence="5 6" key="1">
    <citation type="journal article" date="2016" name="Nat. Commun.">
        <title>Thousands of microbial genomes shed light on interconnected biogeochemical processes in an aquifer system.</title>
        <authorList>
            <person name="Anantharaman K."/>
            <person name="Brown C.T."/>
            <person name="Hug L.A."/>
            <person name="Sharon I."/>
            <person name="Castelle C.J."/>
            <person name="Probst A.J."/>
            <person name="Thomas B.C."/>
            <person name="Singh A."/>
            <person name="Wilkins M.J."/>
            <person name="Karaoz U."/>
            <person name="Brodie E.L."/>
            <person name="Williams K.H."/>
            <person name="Hubbard S.S."/>
            <person name="Banfield J.F."/>
        </authorList>
    </citation>
    <scope>NUCLEOTIDE SEQUENCE [LARGE SCALE GENOMIC DNA]</scope>
</reference>
<feature type="domain" description="Glycosyltransferase 2-like" evidence="4">
    <location>
        <begin position="7"/>
        <end position="169"/>
    </location>
</feature>
<organism evidence="5 6">
    <name type="scientific">Candidatus Taylorbacteria bacterium RIFCSPHIGHO2_12_FULL_45_16</name>
    <dbReference type="NCBI Taxonomy" id="1802315"/>
    <lineage>
        <taxon>Bacteria</taxon>
        <taxon>Candidatus Tayloriibacteriota</taxon>
    </lineage>
</organism>
<keyword evidence="3" id="KW-0808">Transferase</keyword>
<dbReference type="Gene3D" id="3.90.550.10">
    <property type="entry name" value="Spore Coat Polysaccharide Biosynthesis Protein SpsA, Chain A"/>
    <property type="match status" value="1"/>
</dbReference>
<protein>
    <recommendedName>
        <fullName evidence="4">Glycosyltransferase 2-like domain-containing protein</fullName>
    </recommendedName>
</protein>
<dbReference type="InterPro" id="IPR029044">
    <property type="entry name" value="Nucleotide-diphossugar_trans"/>
</dbReference>
<evidence type="ECO:0000313" key="5">
    <source>
        <dbReference type="EMBL" id="OHA29468.1"/>
    </source>
</evidence>
<proteinExistence type="inferred from homology"/>
<comment type="similarity">
    <text evidence="1">Belongs to the glycosyltransferase 2 family.</text>
</comment>
<name>A0A1G2N058_9BACT</name>
<dbReference type="PANTHER" id="PTHR43179:SF12">
    <property type="entry name" value="GALACTOFURANOSYLTRANSFERASE GLFT2"/>
    <property type="match status" value="1"/>
</dbReference>
<evidence type="ECO:0000256" key="3">
    <source>
        <dbReference type="ARBA" id="ARBA00022679"/>
    </source>
</evidence>
<evidence type="ECO:0000256" key="2">
    <source>
        <dbReference type="ARBA" id="ARBA00022676"/>
    </source>
</evidence>
<evidence type="ECO:0000256" key="1">
    <source>
        <dbReference type="ARBA" id="ARBA00006739"/>
    </source>
</evidence>
<dbReference type="AlphaFoldDB" id="A0A1G2N058"/>
<dbReference type="STRING" id="1802315.A3F51_00320"/>
<dbReference type="InterPro" id="IPR001173">
    <property type="entry name" value="Glyco_trans_2-like"/>
</dbReference>
<dbReference type="EMBL" id="MHRT01000004">
    <property type="protein sequence ID" value="OHA29468.1"/>
    <property type="molecule type" value="Genomic_DNA"/>
</dbReference>
<keyword evidence="2" id="KW-0328">Glycosyltransferase</keyword>
<dbReference type="SUPFAM" id="SSF53448">
    <property type="entry name" value="Nucleotide-diphospho-sugar transferases"/>
    <property type="match status" value="1"/>
</dbReference>
<gene>
    <name evidence="5" type="ORF">A3F51_00320</name>
</gene>
<dbReference type="Pfam" id="PF00535">
    <property type="entry name" value="Glycos_transf_2"/>
    <property type="match status" value="1"/>
</dbReference>
<evidence type="ECO:0000259" key="4">
    <source>
        <dbReference type="Pfam" id="PF00535"/>
    </source>
</evidence>
<comment type="caution">
    <text evidence="5">The sequence shown here is derived from an EMBL/GenBank/DDBJ whole genome shotgun (WGS) entry which is preliminary data.</text>
</comment>
<dbReference type="Proteomes" id="UP000178089">
    <property type="component" value="Unassembled WGS sequence"/>
</dbReference>
<accession>A0A1G2N058</accession>
<dbReference type="GO" id="GO:0016757">
    <property type="term" value="F:glycosyltransferase activity"/>
    <property type="evidence" value="ECO:0007669"/>
    <property type="project" value="UniProtKB-KW"/>
</dbReference>
<sequence length="301" mass="35057">MNPQLSYIFVTKNKLPYLKNRLGVLLTKRQNNEEILIADGGSTDGTIEYLQKLKNSGQIDYFITEPDYGESHALNKLLFECRGVLITAITDDDVYDFDAICACKTFMLEYPEIDFLGTEGGSFNRSFEQLEGNDPLQLVRALNYVKYYQKWQNDHTPFSFCGLGMMWRRSALPILGLFNLSFYSADTEFTFRASAGKANLAWYTGYSFINIKNVQSVTWVHRKKVWGEINRLNKFYLDKNPDLLIIRALKVLSSRVRQIFSPKKTQSAEIFTEQWPKIAQIGEKWLEIKNKEKRPEFIWKR</sequence>
<dbReference type="PANTHER" id="PTHR43179">
    <property type="entry name" value="RHAMNOSYLTRANSFERASE WBBL"/>
    <property type="match status" value="1"/>
</dbReference>
<evidence type="ECO:0000313" key="6">
    <source>
        <dbReference type="Proteomes" id="UP000178089"/>
    </source>
</evidence>